<accession>A0AAW0IFE6</accession>
<keyword evidence="3" id="KW-1185">Reference proteome</keyword>
<dbReference type="Proteomes" id="UP000237347">
    <property type="component" value="Unassembled WGS sequence"/>
</dbReference>
<organism evidence="2 3">
    <name type="scientific">Quercus suber</name>
    <name type="common">Cork oak</name>
    <dbReference type="NCBI Taxonomy" id="58331"/>
    <lineage>
        <taxon>Eukaryota</taxon>
        <taxon>Viridiplantae</taxon>
        <taxon>Streptophyta</taxon>
        <taxon>Embryophyta</taxon>
        <taxon>Tracheophyta</taxon>
        <taxon>Spermatophyta</taxon>
        <taxon>Magnoliopsida</taxon>
        <taxon>eudicotyledons</taxon>
        <taxon>Gunneridae</taxon>
        <taxon>Pentapetalae</taxon>
        <taxon>rosids</taxon>
        <taxon>fabids</taxon>
        <taxon>Fagales</taxon>
        <taxon>Fagaceae</taxon>
        <taxon>Quercus</taxon>
    </lineage>
</organism>
<feature type="compositionally biased region" description="Acidic residues" evidence="1">
    <location>
        <begin position="39"/>
        <end position="54"/>
    </location>
</feature>
<comment type="caution">
    <text evidence="2">The sequence shown here is derived from an EMBL/GenBank/DDBJ whole genome shotgun (WGS) entry which is preliminary data.</text>
</comment>
<evidence type="ECO:0000313" key="2">
    <source>
        <dbReference type="EMBL" id="KAK7813305.1"/>
    </source>
</evidence>
<dbReference type="AlphaFoldDB" id="A0AAW0IFE6"/>
<feature type="region of interest" description="Disordered" evidence="1">
    <location>
        <begin position="33"/>
        <end position="57"/>
    </location>
</feature>
<sequence>DMGRVASIEKVQYYDIATEKRAEFDRAMIDYIKRKESGEDQETEDSDSEFDEDSNMSTCSNYSLKALASDVLCLPADASNELAILLTSAIIATTSLSLFTAEPTPCVHT</sequence>
<name>A0AAW0IFE6_QUESU</name>
<protein>
    <submittedName>
        <fullName evidence="2">High mobility group b protein 14</fullName>
    </submittedName>
</protein>
<evidence type="ECO:0000313" key="3">
    <source>
        <dbReference type="Proteomes" id="UP000237347"/>
    </source>
</evidence>
<gene>
    <name evidence="2" type="primary">HMGB14_0</name>
    <name evidence="2" type="ORF">CFP56_005561</name>
</gene>
<dbReference type="EMBL" id="PKMF04001282">
    <property type="protein sequence ID" value="KAK7813305.1"/>
    <property type="molecule type" value="Genomic_DNA"/>
</dbReference>
<feature type="non-terminal residue" evidence="2">
    <location>
        <position position="1"/>
    </location>
</feature>
<proteinExistence type="predicted"/>
<evidence type="ECO:0000256" key="1">
    <source>
        <dbReference type="SAM" id="MobiDB-lite"/>
    </source>
</evidence>
<reference evidence="2 3" key="1">
    <citation type="journal article" date="2018" name="Sci. Data">
        <title>The draft genome sequence of cork oak.</title>
        <authorList>
            <person name="Ramos A.M."/>
            <person name="Usie A."/>
            <person name="Barbosa P."/>
            <person name="Barros P.M."/>
            <person name="Capote T."/>
            <person name="Chaves I."/>
            <person name="Simoes F."/>
            <person name="Abreu I."/>
            <person name="Carrasquinho I."/>
            <person name="Faro C."/>
            <person name="Guimaraes J.B."/>
            <person name="Mendonca D."/>
            <person name="Nobrega F."/>
            <person name="Rodrigues L."/>
            <person name="Saibo N.J.M."/>
            <person name="Varela M.C."/>
            <person name="Egas C."/>
            <person name="Matos J."/>
            <person name="Miguel C.M."/>
            <person name="Oliveira M.M."/>
            <person name="Ricardo C.P."/>
            <person name="Goncalves S."/>
        </authorList>
    </citation>
    <scope>NUCLEOTIDE SEQUENCE [LARGE SCALE GENOMIC DNA]</scope>
    <source>
        <strain evidence="3">cv. HL8</strain>
    </source>
</reference>